<dbReference type="EC" id="5.1.3.24" evidence="5"/>
<keyword evidence="5" id="KW-0413">Isomerase</keyword>
<feature type="domain" description="SGNH hydrolase-type esterase" evidence="4">
    <location>
        <begin position="27"/>
        <end position="203"/>
    </location>
</feature>
<dbReference type="Proteomes" id="UP000284689">
    <property type="component" value="Unassembled WGS sequence"/>
</dbReference>
<dbReference type="SUPFAM" id="SSF50965">
    <property type="entry name" value="Galactose oxidase, central domain"/>
    <property type="match status" value="1"/>
</dbReference>
<dbReference type="AlphaFoldDB" id="A0A174J2T3"/>
<dbReference type="InterPro" id="IPR019937">
    <property type="entry name" value="Cycl-permuted_mutarotase"/>
</dbReference>
<feature type="domain" description="Sialate O-acetylesterase" evidence="3">
    <location>
        <begin position="475"/>
        <end position="578"/>
    </location>
</feature>
<evidence type="ECO:0000256" key="1">
    <source>
        <dbReference type="ARBA" id="ARBA00022801"/>
    </source>
</evidence>
<dbReference type="Gene3D" id="2.120.10.80">
    <property type="entry name" value="Kelch-type beta propeller"/>
    <property type="match status" value="1"/>
</dbReference>
<dbReference type="STRING" id="47678.ERS852494_01082"/>
<dbReference type="GO" id="GO:0016853">
    <property type="term" value="F:isomerase activity"/>
    <property type="evidence" value="ECO:0007669"/>
    <property type="project" value="UniProtKB-KW"/>
</dbReference>
<evidence type="ECO:0000313" key="5">
    <source>
        <dbReference type="EMBL" id="CUO91485.1"/>
    </source>
</evidence>
<evidence type="ECO:0000256" key="2">
    <source>
        <dbReference type="SAM" id="SignalP"/>
    </source>
</evidence>
<dbReference type="InterPro" id="IPR005181">
    <property type="entry name" value="SASA"/>
</dbReference>
<feature type="chain" id="PRO_5041795199" evidence="2">
    <location>
        <begin position="20"/>
        <end position="1052"/>
    </location>
</feature>
<dbReference type="NCBIfam" id="TIGR03548">
    <property type="entry name" value="mutarot_permut"/>
    <property type="match status" value="1"/>
</dbReference>
<dbReference type="SUPFAM" id="SSF52266">
    <property type="entry name" value="SGNH hydrolase"/>
    <property type="match status" value="2"/>
</dbReference>
<dbReference type="InterPro" id="IPR036514">
    <property type="entry name" value="SGNH_hydro_sf"/>
</dbReference>
<dbReference type="EMBL" id="QRKD01000016">
    <property type="protein sequence ID" value="RHH87660.1"/>
    <property type="molecule type" value="Genomic_DNA"/>
</dbReference>
<dbReference type="RefSeq" id="WP_082431371.1">
    <property type="nucleotide sequence ID" value="NZ_CAXSLD010000039.1"/>
</dbReference>
<dbReference type="EMBL" id="CZAI01000002">
    <property type="protein sequence ID" value="CUO91485.1"/>
    <property type="molecule type" value="Genomic_DNA"/>
</dbReference>
<evidence type="ECO:0000313" key="7">
    <source>
        <dbReference type="EMBL" id="RHH87660.1"/>
    </source>
</evidence>
<feature type="signal peptide" evidence="2">
    <location>
        <begin position="1"/>
        <end position="19"/>
    </location>
</feature>
<dbReference type="Gene3D" id="2.60.40.10">
    <property type="entry name" value="Immunoglobulins"/>
    <property type="match status" value="1"/>
</dbReference>
<evidence type="ECO:0000313" key="9">
    <source>
        <dbReference type="Proteomes" id="UP000283512"/>
    </source>
</evidence>
<dbReference type="GO" id="GO:0005975">
    <property type="term" value="P:carbohydrate metabolic process"/>
    <property type="evidence" value="ECO:0007669"/>
    <property type="project" value="TreeGrafter"/>
</dbReference>
<dbReference type="Pfam" id="PF24996">
    <property type="entry name" value="NANM"/>
    <property type="match status" value="2"/>
</dbReference>
<dbReference type="GO" id="GO:0001681">
    <property type="term" value="F:sialate O-acetylesterase activity"/>
    <property type="evidence" value="ECO:0007669"/>
    <property type="project" value="UniProtKB-EC"/>
</dbReference>
<dbReference type="Proteomes" id="UP000095657">
    <property type="component" value="Unassembled WGS sequence"/>
</dbReference>
<dbReference type="EMBL" id="QSJD01000002">
    <property type="protein sequence ID" value="RHD53358.1"/>
    <property type="molecule type" value="Genomic_DNA"/>
</dbReference>
<gene>
    <name evidence="5" type="primary">nanM_1</name>
    <name evidence="7" type="ORF">DW190_15180</name>
    <name evidence="6" type="ORF">DW794_02235</name>
    <name evidence="5" type="ORF">ERS852494_01082</name>
</gene>
<protein>
    <submittedName>
        <fullName evidence="5 6">Mutarotase</fullName>
        <ecNumber evidence="5">3.1.1.53</ecNumber>
        <ecNumber evidence="5">5.1.3.24</ecNumber>
    </submittedName>
</protein>
<dbReference type="InterPro" id="IPR013783">
    <property type="entry name" value="Ig-like_fold"/>
</dbReference>
<sequence length="1052" mass="118023">MKKILLLFVCLFVCWVLSAQQRIKVACVGNSITYGTGLSDRATQSYPVKLQKLLGERYEVENFGKPGATLLNQGHRPYTRQEEYRKALDFAGDIVVIHLGINDTDPRNWPNYRDFFVKDYLKLIDTFREANPAVRIIIARMTPIADRHTRFLSGTRDWHGEIQTAIETVARYAGVQLIDFHEPLYPYPYLLPDAVHPAAEGAAIMARTVYSAITGDYGGLKLSPLYTDNMILQRDTPLKVHGRANAGEQVTVCIDRQRWITKAAPDGKWSVKLSPLKAGGPYTLTISTPHRILKYTNVLIGEVWLCSGQSNMEFMLRQTITGKKDIPQAADEQLRLYDMKARWRTDAVQWDASVLDSLNHLQYYKETEWEICTPANAAHFSAIAYYFGQMLRDSLKVPVGLICNAIGGSPTESWIDRNTLEYQFPAILKDWTRNDFIQDWVRGRAALNVKLSKEKFQRHPYEPCYLYESGIRPLEQYPVRGVIWYQGESNAHNCEAHEKLFKLLVGSWRKNWKNEDLPFYYVQLSSIARPSWPWFRDSQRRMMAEIPNTGMAVSSDYGDSLDVHPRNKKPVGERLARWALNKTYGMHDVLPSGPLFCRADFCEDVVYVTFDYGKGLKSSDGGPLRTFEVAETDGVYYPAVAEIINGQIKVYSEQVKRPRYIRYGWQPFTRANLVNEAGLPASTFRAEAPESFVADLHLQRMEGFPKSEKGLKSGVSACYAGMLNGKLLLAGGCNFPGIPAGKGGKKKYYQGIYVAEMNPDTVFVWNKVGELPVSAAYGVSVSCSDGIICIGGTDGQDALTSVYKIRWDEKSEKNGKNKKKGKVVIETLPALPYALDNMCGTLIGEQLFIAGGNRNGKPSNSFLRLDLTNLSVGWHELPEYPGDARTQAVCAGQRRGDDYRFYLWGGFAPSTEGKPATLSTSGYCYSSVSRQWMPVATPKGSDGEVVSLGGGAAVALNDSLVLCTGGVNKDIFLAALRCPEKDYLLHPVEWYKFNDRILVYNINLDIWQEVARTSLVARAGAALVGWDKTYYNINGELKPGVRTPEIIKITVE</sequence>
<organism evidence="5 8">
    <name type="scientific">Bacteroides caccae</name>
    <dbReference type="NCBI Taxonomy" id="47678"/>
    <lineage>
        <taxon>Bacteria</taxon>
        <taxon>Pseudomonadati</taxon>
        <taxon>Bacteroidota</taxon>
        <taxon>Bacteroidia</taxon>
        <taxon>Bacteroidales</taxon>
        <taxon>Bacteroidaceae</taxon>
        <taxon>Bacteroides</taxon>
    </lineage>
</organism>
<dbReference type="Pfam" id="PF03629">
    <property type="entry name" value="SASA"/>
    <property type="match status" value="1"/>
</dbReference>
<dbReference type="PANTHER" id="PTHR22901:SF0">
    <property type="entry name" value="SIALATE O-ACETYLESTERASE"/>
    <property type="match status" value="1"/>
</dbReference>
<name>A0A174J2T3_9BACE</name>
<dbReference type="InterPro" id="IPR039329">
    <property type="entry name" value="SIAE"/>
</dbReference>
<accession>A0A174J2T3</accession>
<evidence type="ECO:0000313" key="6">
    <source>
        <dbReference type="EMBL" id="RHD53358.1"/>
    </source>
</evidence>
<evidence type="ECO:0000259" key="4">
    <source>
        <dbReference type="Pfam" id="PF13472"/>
    </source>
</evidence>
<evidence type="ECO:0000313" key="8">
    <source>
        <dbReference type="Proteomes" id="UP000095657"/>
    </source>
</evidence>
<dbReference type="InterPro" id="IPR056734">
    <property type="entry name" value="NANM"/>
</dbReference>
<proteinExistence type="predicted"/>
<dbReference type="InterPro" id="IPR013830">
    <property type="entry name" value="SGNH_hydro"/>
</dbReference>
<evidence type="ECO:0000259" key="3">
    <source>
        <dbReference type="Pfam" id="PF03629"/>
    </source>
</evidence>
<dbReference type="InterPro" id="IPR011043">
    <property type="entry name" value="Gal_Oxase/kelch_b-propeller"/>
</dbReference>
<keyword evidence="1 5" id="KW-0378">Hydrolase</keyword>
<keyword evidence="2" id="KW-0732">Signal</keyword>
<dbReference type="EC" id="3.1.1.53" evidence="5"/>
<dbReference type="Gene3D" id="3.40.50.1110">
    <property type="entry name" value="SGNH hydrolase"/>
    <property type="match status" value="2"/>
</dbReference>
<reference evidence="5 8" key="1">
    <citation type="submission" date="2015-09" db="EMBL/GenBank/DDBJ databases">
        <authorList>
            <consortium name="Pathogen Informatics"/>
        </authorList>
    </citation>
    <scope>NUCLEOTIDE SEQUENCE [LARGE SCALE GENOMIC DNA]</scope>
    <source>
        <strain evidence="5 8">2789STDY5834880</strain>
    </source>
</reference>
<dbReference type="Proteomes" id="UP000283512">
    <property type="component" value="Unassembled WGS sequence"/>
</dbReference>
<reference evidence="9 10" key="2">
    <citation type="submission" date="2018-08" db="EMBL/GenBank/DDBJ databases">
        <title>A genome reference for cultivated species of the human gut microbiota.</title>
        <authorList>
            <person name="Zou Y."/>
            <person name="Xue W."/>
            <person name="Luo G."/>
        </authorList>
    </citation>
    <scope>NUCLEOTIDE SEQUENCE [LARGE SCALE GENOMIC DNA]</scope>
    <source>
        <strain evidence="7 9">AM16-49B</strain>
        <strain evidence="6 10">AM31-16AC</strain>
    </source>
</reference>
<dbReference type="PANTHER" id="PTHR22901">
    <property type="entry name" value="SIALATE O-ACETYLESTERASE"/>
    <property type="match status" value="1"/>
</dbReference>
<evidence type="ECO:0000313" key="10">
    <source>
        <dbReference type="Proteomes" id="UP000284689"/>
    </source>
</evidence>
<dbReference type="InterPro" id="IPR015915">
    <property type="entry name" value="Kelch-typ_b-propeller"/>
</dbReference>
<dbReference type="Pfam" id="PF13472">
    <property type="entry name" value="Lipase_GDSL_2"/>
    <property type="match status" value="1"/>
</dbReference>